<proteinExistence type="predicted"/>
<feature type="domain" description="Glucose-6-phosphate dehydrogenase C-terminal" evidence="3">
    <location>
        <begin position="6"/>
        <end position="70"/>
    </location>
</feature>
<dbReference type="Gene3D" id="3.30.360.10">
    <property type="entry name" value="Dihydrodipicolinate Reductase, domain 2"/>
    <property type="match status" value="1"/>
</dbReference>
<dbReference type="PANTHER" id="PTHR23429:SF13">
    <property type="entry name" value="GLUCOSE-6-PHOSPHATE 1-DEHYDROGENASE 1, CHLOROPLASTIC"/>
    <property type="match status" value="1"/>
</dbReference>
<dbReference type="OMA" id="MPNDILT"/>
<dbReference type="GO" id="GO:0004345">
    <property type="term" value="F:glucose-6-phosphate dehydrogenase activity"/>
    <property type="evidence" value="ECO:0007669"/>
    <property type="project" value="InterPro"/>
</dbReference>
<dbReference type="STRING" id="59895.A0A103Y8D3"/>
<reference evidence="4 5" key="1">
    <citation type="journal article" date="2016" name="Sci. Rep.">
        <title>The genome sequence of the outbreeding globe artichoke constructed de novo incorporating a phase-aware low-pass sequencing strategy of F1 progeny.</title>
        <authorList>
            <person name="Scaglione D."/>
            <person name="Reyes-Chin-Wo S."/>
            <person name="Acquadro A."/>
            <person name="Froenicke L."/>
            <person name="Portis E."/>
            <person name="Beitel C."/>
            <person name="Tirone M."/>
            <person name="Mauro R."/>
            <person name="Lo Monaco A."/>
            <person name="Mauromicale G."/>
            <person name="Faccioli P."/>
            <person name="Cattivelli L."/>
            <person name="Rieseberg L."/>
            <person name="Michelmore R."/>
            <person name="Lanteri S."/>
        </authorList>
    </citation>
    <scope>NUCLEOTIDE SEQUENCE [LARGE SCALE GENOMIC DNA]</scope>
    <source>
        <strain evidence="4">2C</strain>
    </source>
</reference>
<evidence type="ECO:0000259" key="3">
    <source>
        <dbReference type="Pfam" id="PF02781"/>
    </source>
</evidence>
<keyword evidence="5" id="KW-1185">Reference proteome</keyword>
<dbReference type="GO" id="GO:0050661">
    <property type="term" value="F:NADP binding"/>
    <property type="evidence" value="ECO:0007669"/>
    <property type="project" value="InterPro"/>
</dbReference>
<dbReference type="InterPro" id="IPR001282">
    <property type="entry name" value="G6P_DH"/>
</dbReference>
<evidence type="ECO:0000256" key="1">
    <source>
        <dbReference type="ARBA" id="ARBA00022857"/>
    </source>
</evidence>
<dbReference type="GO" id="GO:0009051">
    <property type="term" value="P:pentose-phosphate shunt, oxidative branch"/>
    <property type="evidence" value="ECO:0007669"/>
    <property type="project" value="TreeGrafter"/>
</dbReference>
<dbReference type="InterPro" id="IPR022675">
    <property type="entry name" value="G6P_DH_C"/>
</dbReference>
<evidence type="ECO:0000313" key="5">
    <source>
        <dbReference type="Proteomes" id="UP000243975"/>
    </source>
</evidence>
<dbReference type="EMBL" id="LEKV01002176">
    <property type="protein sequence ID" value="KVI04390.1"/>
    <property type="molecule type" value="Genomic_DNA"/>
</dbReference>
<gene>
    <name evidence="4" type="ORF">Ccrd_017295</name>
</gene>
<dbReference type="GO" id="GO:0006006">
    <property type="term" value="P:glucose metabolic process"/>
    <property type="evidence" value="ECO:0007669"/>
    <property type="project" value="InterPro"/>
</dbReference>
<dbReference type="Gramene" id="KVI04390">
    <property type="protein sequence ID" value="KVI04390"/>
    <property type="gene ID" value="Ccrd_017295"/>
</dbReference>
<keyword evidence="2" id="KW-0119">Carbohydrate metabolism</keyword>
<sequence>MRQLQLEDVVIGQYKGHSKGEKTHLGYTEDPTMPNDILTPTFAVAAFFIDNVWWDEVPFPMKAGKALDTRWDI</sequence>
<name>A0A103Y8D3_CYNCS</name>
<evidence type="ECO:0000256" key="2">
    <source>
        <dbReference type="ARBA" id="ARBA00023277"/>
    </source>
</evidence>
<dbReference type="Proteomes" id="UP000243975">
    <property type="component" value="Unassembled WGS sequence"/>
</dbReference>
<dbReference type="AlphaFoldDB" id="A0A103Y8D3"/>
<comment type="caution">
    <text evidence="4">The sequence shown here is derived from an EMBL/GenBank/DDBJ whole genome shotgun (WGS) entry which is preliminary data.</text>
</comment>
<keyword evidence="1" id="KW-0521">NADP</keyword>
<protein>
    <submittedName>
        <fullName evidence="4">Glucose-6-phosphate dehydrogenase</fullName>
    </submittedName>
</protein>
<dbReference type="SUPFAM" id="SSF55347">
    <property type="entry name" value="Glyceraldehyde-3-phosphate dehydrogenase-like, C-terminal domain"/>
    <property type="match status" value="1"/>
</dbReference>
<accession>A0A103Y8D3</accession>
<organism evidence="4 5">
    <name type="scientific">Cynara cardunculus var. scolymus</name>
    <name type="common">Globe artichoke</name>
    <name type="synonym">Cynara scolymus</name>
    <dbReference type="NCBI Taxonomy" id="59895"/>
    <lineage>
        <taxon>Eukaryota</taxon>
        <taxon>Viridiplantae</taxon>
        <taxon>Streptophyta</taxon>
        <taxon>Embryophyta</taxon>
        <taxon>Tracheophyta</taxon>
        <taxon>Spermatophyta</taxon>
        <taxon>Magnoliopsida</taxon>
        <taxon>eudicotyledons</taxon>
        <taxon>Gunneridae</taxon>
        <taxon>Pentapetalae</taxon>
        <taxon>asterids</taxon>
        <taxon>campanulids</taxon>
        <taxon>Asterales</taxon>
        <taxon>Asteraceae</taxon>
        <taxon>Carduoideae</taxon>
        <taxon>Cardueae</taxon>
        <taxon>Carduinae</taxon>
        <taxon>Cynara</taxon>
    </lineage>
</organism>
<dbReference type="PANTHER" id="PTHR23429">
    <property type="entry name" value="GLUCOSE-6-PHOSPHATE 1-DEHYDROGENASE G6PD"/>
    <property type="match status" value="1"/>
</dbReference>
<evidence type="ECO:0000313" key="4">
    <source>
        <dbReference type="EMBL" id="KVI04390.1"/>
    </source>
</evidence>
<dbReference type="GO" id="GO:0009570">
    <property type="term" value="C:chloroplast stroma"/>
    <property type="evidence" value="ECO:0007669"/>
    <property type="project" value="TreeGrafter"/>
</dbReference>
<dbReference type="Pfam" id="PF02781">
    <property type="entry name" value="G6PD_C"/>
    <property type="match status" value="1"/>
</dbReference>